<dbReference type="EMBL" id="MLJW01000270">
    <property type="protein sequence ID" value="OIQ91100.1"/>
    <property type="molecule type" value="Genomic_DNA"/>
</dbReference>
<dbReference type="Gene3D" id="3.40.50.200">
    <property type="entry name" value="Peptidase S8/S53 domain"/>
    <property type="match status" value="1"/>
</dbReference>
<protein>
    <submittedName>
        <fullName evidence="6">Intracellular serine protease</fullName>
        <ecNumber evidence="6">3.4.21.-</ecNumber>
    </submittedName>
</protein>
<dbReference type="PRINTS" id="PR00723">
    <property type="entry name" value="SUBTILISIN"/>
</dbReference>
<proteinExistence type="inferred from homology"/>
<feature type="domain" description="Peptidase S8/S53" evidence="5">
    <location>
        <begin position="213"/>
        <end position="469"/>
    </location>
</feature>
<organism evidence="6">
    <name type="scientific">mine drainage metagenome</name>
    <dbReference type="NCBI Taxonomy" id="410659"/>
    <lineage>
        <taxon>unclassified sequences</taxon>
        <taxon>metagenomes</taxon>
        <taxon>ecological metagenomes</taxon>
    </lineage>
</organism>
<dbReference type="InterPro" id="IPR000209">
    <property type="entry name" value="Peptidase_S8/S53_dom"/>
</dbReference>
<dbReference type="InterPro" id="IPR015500">
    <property type="entry name" value="Peptidase_S8_subtilisin-rel"/>
</dbReference>
<dbReference type="Pfam" id="PF00082">
    <property type="entry name" value="Peptidase_S8"/>
    <property type="match status" value="1"/>
</dbReference>
<keyword evidence="3 6" id="KW-0378">Hydrolase</keyword>
<comment type="caution">
    <text evidence="6">The sequence shown here is derived from an EMBL/GenBank/DDBJ whole genome shotgun (WGS) entry which is preliminary data.</text>
</comment>
<name>A0A1J5RG63_9ZZZZ</name>
<reference evidence="6" key="1">
    <citation type="submission" date="2016-10" db="EMBL/GenBank/DDBJ databases">
        <title>Sequence of Gallionella enrichment culture.</title>
        <authorList>
            <person name="Poehlein A."/>
            <person name="Muehling M."/>
            <person name="Daniel R."/>
        </authorList>
    </citation>
    <scope>NUCLEOTIDE SEQUENCE</scope>
</reference>
<evidence type="ECO:0000259" key="5">
    <source>
        <dbReference type="Pfam" id="PF00082"/>
    </source>
</evidence>
<dbReference type="SUPFAM" id="SSF52743">
    <property type="entry name" value="Subtilisin-like"/>
    <property type="match status" value="1"/>
</dbReference>
<dbReference type="InterPro" id="IPR050131">
    <property type="entry name" value="Peptidase_S8_subtilisin-like"/>
</dbReference>
<evidence type="ECO:0000256" key="2">
    <source>
        <dbReference type="ARBA" id="ARBA00022670"/>
    </source>
</evidence>
<comment type="similarity">
    <text evidence="1">Belongs to the peptidase S8 family.</text>
</comment>
<keyword evidence="2 6" id="KW-0645">Protease</keyword>
<dbReference type="AlphaFoldDB" id="A0A1J5RG63"/>
<keyword evidence="4" id="KW-0720">Serine protease</keyword>
<dbReference type="PANTHER" id="PTHR43806:SF11">
    <property type="entry name" value="CEREVISIN-RELATED"/>
    <property type="match status" value="1"/>
</dbReference>
<accession>A0A1J5RG63</accession>
<dbReference type="InterPro" id="IPR036852">
    <property type="entry name" value="Peptidase_S8/S53_dom_sf"/>
</dbReference>
<dbReference type="PROSITE" id="PS51892">
    <property type="entry name" value="SUBTILASE"/>
    <property type="match status" value="1"/>
</dbReference>
<sequence>MAKSSKTPSNGDRAPHALDAGYRRELIVVAKPDYDLRATGRAAMTSAAGADVRALNKLLDSEDLTLEPLFGDSEDRLRAQTSAMAAETGTDVPDLAVYYRVDVPEARMEALAERLCKLDGIEAAYVKPPAVPADFDFQLNAMPAAGVEPPAVTPDFTSRQIYLNPAPAGIDAQYAWTQPGGRGAGVNIIDIEWGWRFNHEDLRQNQSGVVSGTSSSDDNHGTAVLGEFSGDRNGFGITGISPDAQVSAVSLVSNSTAQAIRIAADRLRPGDIMLLEVHRAGPRAASGSGQFGYIAIEWWPDDYAAIRYAVSKGVIAVEAAGNGGQNLSDPVYDARPAGFPTSWRNPFNTANPSSGAVVAGAGLPPAGTHGRNAQPGWGDVYADRGRCFFSNYGARVDAQGWGWEVTSTGYGDLQGGANRDLWYTDQFSGTSSASPIVVGALASVQGVLRARGRIPLTPARAIELLRTTGSPQQDGPAFNFLPNMTGSGYPQNHPARPRTQRIGNRPNLRQLIVSALQTREWIGVQFTGTVAAGQTQRWFTYRWPAHWHVVWTVVPTSTRPGAPQIEWKVQVERASDAYITYWISITNLNPDPVNIEARYAVLGW</sequence>
<evidence type="ECO:0000256" key="3">
    <source>
        <dbReference type="ARBA" id="ARBA00022801"/>
    </source>
</evidence>
<dbReference type="EC" id="3.4.21.-" evidence="6"/>
<dbReference type="GO" id="GO:0006508">
    <property type="term" value="P:proteolysis"/>
    <property type="evidence" value="ECO:0007669"/>
    <property type="project" value="UniProtKB-KW"/>
</dbReference>
<evidence type="ECO:0000256" key="1">
    <source>
        <dbReference type="ARBA" id="ARBA00011073"/>
    </source>
</evidence>
<evidence type="ECO:0000313" key="6">
    <source>
        <dbReference type="EMBL" id="OIQ91100.1"/>
    </source>
</evidence>
<evidence type="ECO:0000256" key="4">
    <source>
        <dbReference type="ARBA" id="ARBA00022825"/>
    </source>
</evidence>
<gene>
    <name evidence="6" type="primary">isp</name>
    <name evidence="6" type="ORF">GALL_270040</name>
</gene>
<dbReference type="PROSITE" id="PS00138">
    <property type="entry name" value="SUBTILASE_SER"/>
    <property type="match status" value="1"/>
</dbReference>
<dbReference type="PANTHER" id="PTHR43806">
    <property type="entry name" value="PEPTIDASE S8"/>
    <property type="match status" value="1"/>
</dbReference>
<dbReference type="InterPro" id="IPR023828">
    <property type="entry name" value="Peptidase_S8_Ser-AS"/>
</dbReference>
<dbReference type="GO" id="GO:0004252">
    <property type="term" value="F:serine-type endopeptidase activity"/>
    <property type="evidence" value="ECO:0007669"/>
    <property type="project" value="InterPro"/>
</dbReference>